<reference evidence="1 2" key="1">
    <citation type="journal article" date="2022" name="Front. Cell. Infect. Microbiol.">
        <title>The Genomes of Two Strains of Taenia crassiceps the Animal Model for the Study of Human Cysticercosis.</title>
        <authorList>
            <person name="Bobes R.J."/>
            <person name="Estrada K."/>
            <person name="Rios-Valencia D.G."/>
            <person name="Calderon-Gallegos A."/>
            <person name="de la Torre P."/>
            <person name="Carrero J.C."/>
            <person name="Sanchez-Flores A."/>
            <person name="Laclette J.P."/>
        </authorList>
    </citation>
    <scope>NUCLEOTIDE SEQUENCE [LARGE SCALE GENOMIC DNA]</scope>
    <source>
        <strain evidence="1">WFUcys</strain>
    </source>
</reference>
<evidence type="ECO:0000313" key="1">
    <source>
        <dbReference type="EMBL" id="KAL5107042.1"/>
    </source>
</evidence>
<evidence type="ECO:0000313" key="2">
    <source>
        <dbReference type="Proteomes" id="UP001651158"/>
    </source>
</evidence>
<sequence>MLLWLSLHGLAALINENYFVVIQTNADLMMAAAPHHIVTFRQSRDSQLSTRTVTSPCIPNRELDLEVSCNTCSGLTMSTTHDLSLFRKMTEDPCAPKPIAWTRYHPMGYKRLNNAHKTDCMNAGRLEE</sequence>
<evidence type="ECO:0008006" key="3">
    <source>
        <dbReference type="Google" id="ProtNLM"/>
    </source>
</evidence>
<dbReference type="EMBL" id="JAKROA010000005">
    <property type="protein sequence ID" value="KAL5107042.1"/>
    <property type="molecule type" value="Genomic_DNA"/>
</dbReference>
<dbReference type="Proteomes" id="UP001651158">
    <property type="component" value="Unassembled WGS sequence"/>
</dbReference>
<accession>A0ABR4QBV5</accession>
<proteinExistence type="predicted"/>
<organism evidence="1 2">
    <name type="scientific">Taenia crassiceps</name>
    <dbReference type="NCBI Taxonomy" id="6207"/>
    <lineage>
        <taxon>Eukaryota</taxon>
        <taxon>Metazoa</taxon>
        <taxon>Spiralia</taxon>
        <taxon>Lophotrochozoa</taxon>
        <taxon>Platyhelminthes</taxon>
        <taxon>Cestoda</taxon>
        <taxon>Eucestoda</taxon>
        <taxon>Cyclophyllidea</taxon>
        <taxon>Taeniidae</taxon>
        <taxon>Taenia</taxon>
    </lineage>
</organism>
<protein>
    <recommendedName>
        <fullName evidence="3">Secreted protein</fullName>
    </recommendedName>
</protein>
<comment type="caution">
    <text evidence="1">The sequence shown here is derived from an EMBL/GenBank/DDBJ whole genome shotgun (WGS) entry which is preliminary data.</text>
</comment>
<keyword evidence="2" id="KW-1185">Reference proteome</keyword>
<gene>
    <name evidence="1" type="ORF">TcWFU_008121</name>
</gene>
<name>A0ABR4QBV5_9CEST</name>